<feature type="compositionally biased region" description="Polar residues" evidence="2">
    <location>
        <begin position="579"/>
        <end position="592"/>
    </location>
</feature>
<feature type="chain" id="PRO_5042079227" description="RING-type domain-containing protein" evidence="4">
    <location>
        <begin position="28"/>
        <end position="834"/>
    </location>
</feature>
<evidence type="ECO:0000256" key="2">
    <source>
        <dbReference type="SAM" id="MobiDB-lite"/>
    </source>
</evidence>
<name>A0AAD2GDJ1_9STRA</name>
<dbReference type="GO" id="GO:0008270">
    <property type="term" value="F:zinc ion binding"/>
    <property type="evidence" value="ECO:0007669"/>
    <property type="project" value="UniProtKB-KW"/>
</dbReference>
<feature type="signal peptide" evidence="4">
    <location>
        <begin position="1"/>
        <end position="27"/>
    </location>
</feature>
<feature type="compositionally biased region" description="Polar residues" evidence="2">
    <location>
        <begin position="689"/>
        <end position="703"/>
    </location>
</feature>
<reference evidence="6" key="1">
    <citation type="submission" date="2023-08" db="EMBL/GenBank/DDBJ databases">
        <authorList>
            <person name="Audoor S."/>
            <person name="Bilcke G."/>
        </authorList>
    </citation>
    <scope>NUCLEOTIDE SEQUENCE</scope>
</reference>
<feature type="domain" description="RING-type" evidence="5">
    <location>
        <begin position="379"/>
        <end position="421"/>
    </location>
</feature>
<dbReference type="PANTHER" id="PTHR22765">
    <property type="entry name" value="RING FINGER AND PROTEASE ASSOCIATED DOMAIN-CONTAINING"/>
    <property type="match status" value="1"/>
</dbReference>
<keyword evidence="3" id="KW-0472">Membrane</keyword>
<dbReference type="Proteomes" id="UP001295423">
    <property type="component" value="Unassembled WGS sequence"/>
</dbReference>
<keyword evidence="3" id="KW-1133">Transmembrane helix</keyword>
<evidence type="ECO:0000259" key="5">
    <source>
        <dbReference type="PROSITE" id="PS50089"/>
    </source>
</evidence>
<feature type="region of interest" description="Disordered" evidence="2">
    <location>
        <begin position="452"/>
        <end position="483"/>
    </location>
</feature>
<dbReference type="CDD" id="cd16473">
    <property type="entry name" value="RING-H2_RNF103"/>
    <property type="match status" value="1"/>
</dbReference>
<feature type="compositionally biased region" description="Polar residues" evidence="2">
    <location>
        <begin position="790"/>
        <end position="799"/>
    </location>
</feature>
<feature type="transmembrane region" description="Helical" evidence="3">
    <location>
        <begin position="225"/>
        <end position="248"/>
    </location>
</feature>
<comment type="caution">
    <text evidence="6">The sequence shown here is derived from an EMBL/GenBank/DDBJ whole genome shotgun (WGS) entry which is preliminary data.</text>
</comment>
<evidence type="ECO:0000256" key="4">
    <source>
        <dbReference type="SAM" id="SignalP"/>
    </source>
</evidence>
<feature type="region of interest" description="Disordered" evidence="2">
    <location>
        <begin position="533"/>
        <end position="799"/>
    </location>
</feature>
<dbReference type="AlphaFoldDB" id="A0AAD2GDJ1"/>
<keyword evidence="7" id="KW-1185">Reference proteome</keyword>
<accession>A0AAD2GDJ1</accession>
<protein>
    <recommendedName>
        <fullName evidence="5">RING-type domain-containing protein</fullName>
    </recommendedName>
</protein>
<dbReference type="PROSITE" id="PS50089">
    <property type="entry name" value="ZF_RING_2"/>
    <property type="match status" value="1"/>
</dbReference>
<dbReference type="InterPro" id="IPR013083">
    <property type="entry name" value="Znf_RING/FYVE/PHD"/>
</dbReference>
<feature type="compositionally biased region" description="Basic and acidic residues" evidence="2">
    <location>
        <begin position="598"/>
        <end position="614"/>
    </location>
</feature>
<sequence length="834" mass="90511">MIPRSLVRAIWLPILLIQSSLLPFTEAEEAIITLLENPAWSYRAELADFGYILDQRLRYNANFMTPPMDETQLCSFPNFALSDLDRASRLSKPVALLVSLGGCETGQKVEVALEIHKKITNFLRFIVFYNNDPNNPDEIFKVNPPINTTTYKDDLDEMSFSAVSTGTSSAILAHMQQFSALSGKTSNFLGPSSDGWMLEMIIETAANPFDKTRTTTDRIGSSNFYWFRIVLFALLVLSPFCRAIFLWWTGGGRIRLRRNENRRIVGFLYTPPMAYWFVSHGTQEAEPVADIMTREQVMALPEIVFKPPPPSEDTANDTGATDVSTDDSDDNDALDKREECADDGRLIKIVDRTSVTLHSSQPVELSSEDGSPRTTCTSCSICIDDFEAGEKIRLLPCGHAFHTECILPWLTRRQGCCPMCKKSVMGEDEDEESNNTAAESAPFSRCLENSSGVDTIEESATRSVDRSVAAGDAERSRGNNGIGGIYSISVEDPEAGTDQVVNAVVNGFDSPSYDTLSNGIDIEIGEGKMLLPDNDDAAASVENSSNVESGLPEMKTSEADAGSSNLESNLPEMEESGAGANSSSVESNLPESTESEADADRVESSPSDDVERRNGNTLPEEDISLPLKSEVEDAKAGDKDQNDSLSATEKEMGASFDEREESVGETITGANQCIESSPTDGEDNPASVKLSNGIKSTTASSGDPAQVDSATELEFQQSSASNLPKQETAGESSSSSHSAAPSISEAPIANDDQEVVYQAEPQIADTSSQQSPVVENDKTAFITRPDSDIQDPNATTSDSMLVEDIPVQGSEYNELLKQPEVQETGDDASKEDLM</sequence>
<evidence type="ECO:0000256" key="1">
    <source>
        <dbReference type="PROSITE-ProRule" id="PRU00175"/>
    </source>
</evidence>
<feature type="compositionally biased region" description="Polar residues" evidence="2">
    <location>
        <begin position="714"/>
        <end position="725"/>
    </location>
</feature>
<keyword evidence="4" id="KW-0732">Signal</keyword>
<keyword evidence="1" id="KW-0479">Metal-binding</keyword>
<dbReference type="Gene3D" id="3.30.40.10">
    <property type="entry name" value="Zinc/RING finger domain, C3HC4 (zinc finger)"/>
    <property type="match status" value="1"/>
</dbReference>
<dbReference type="GO" id="GO:0006511">
    <property type="term" value="P:ubiquitin-dependent protein catabolic process"/>
    <property type="evidence" value="ECO:0007669"/>
    <property type="project" value="TreeGrafter"/>
</dbReference>
<dbReference type="SUPFAM" id="SSF57850">
    <property type="entry name" value="RING/U-box"/>
    <property type="match status" value="1"/>
</dbReference>
<dbReference type="InterPro" id="IPR051826">
    <property type="entry name" value="E3_ubiquitin-ligase_domain"/>
</dbReference>
<feature type="region of interest" description="Disordered" evidence="2">
    <location>
        <begin position="811"/>
        <end position="834"/>
    </location>
</feature>
<gene>
    <name evidence="6" type="ORF">CYCCA115_LOCUS23776</name>
</gene>
<dbReference type="SMART" id="SM00184">
    <property type="entry name" value="RING"/>
    <property type="match status" value="1"/>
</dbReference>
<dbReference type="PANTHER" id="PTHR22765:SF411">
    <property type="entry name" value="OS02G0248440 PROTEIN"/>
    <property type="match status" value="1"/>
</dbReference>
<keyword evidence="1" id="KW-0863">Zinc-finger</keyword>
<proteinExistence type="predicted"/>
<dbReference type="GO" id="GO:0061630">
    <property type="term" value="F:ubiquitin protein ligase activity"/>
    <property type="evidence" value="ECO:0007669"/>
    <property type="project" value="TreeGrafter"/>
</dbReference>
<feature type="compositionally biased region" description="Low complexity" evidence="2">
    <location>
        <begin position="731"/>
        <end position="749"/>
    </location>
</feature>
<keyword evidence="1" id="KW-0862">Zinc</keyword>
<dbReference type="Pfam" id="PF13639">
    <property type="entry name" value="zf-RING_2"/>
    <property type="match status" value="1"/>
</dbReference>
<feature type="compositionally biased region" description="Basic and acidic residues" evidence="2">
    <location>
        <begin position="629"/>
        <end position="652"/>
    </location>
</feature>
<keyword evidence="3" id="KW-0812">Transmembrane</keyword>
<feature type="compositionally biased region" description="Polar residues" evidence="2">
    <location>
        <begin position="668"/>
        <end position="679"/>
    </location>
</feature>
<feature type="region of interest" description="Disordered" evidence="2">
    <location>
        <begin position="304"/>
        <end position="337"/>
    </location>
</feature>
<evidence type="ECO:0000256" key="3">
    <source>
        <dbReference type="SAM" id="Phobius"/>
    </source>
</evidence>
<feature type="compositionally biased region" description="Polar residues" evidence="2">
    <location>
        <begin position="764"/>
        <end position="773"/>
    </location>
</feature>
<dbReference type="EMBL" id="CAKOGP040002424">
    <property type="protein sequence ID" value="CAJ1969566.1"/>
    <property type="molecule type" value="Genomic_DNA"/>
</dbReference>
<organism evidence="6 7">
    <name type="scientific">Cylindrotheca closterium</name>
    <dbReference type="NCBI Taxonomy" id="2856"/>
    <lineage>
        <taxon>Eukaryota</taxon>
        <taxon>Sar</taxon>
        <taxon>Stramenopiles</taxon>
        <taxon>Ochrophyta</taxon>
        <taxon>Bacillariophyta</taxon>
        <taxon>Bacillariophyceae</taxon>
        <taxon>Bacillariophycidae</taxon>
        <taxon>Bacillariales</taxon>
        <taxon>Bacillariaceae</taxon>
        <taxon>Cylindrotheca</taxon>
    </lineage>
</organism>
<evidence type="ECO:0000313" key="7">
    <source>
        <dbReference type="Proteomes" id="UP001295423"/>
    </source>
</evidence>
<dbReference type="InterPro" id="IPR001841">
    <property type="entry name" value="Znf_RING"/>
</dbReference>
<evidence type="ECO:0000313" key="6">
    <source>
        <dbReference type="EMBL" id="CAJ1969566.1"/>
    </source>
</evidence>